<dbReference type="KEGG" id="xak:KIMC2_01500"/>
<dbReference type="SMART" id="SM00342">
    <property type="entry name" value="HTH_ARAC"/>
    <property type="match status" value="1"/>
</dbReference>
<sequence length="322" mass="37528">MNPKIMELLNHKNDLEIKQLETNQFINDMPPNAWDDKQDIPVLNKEHFLGKQSVYISKHNRFAPYPLHGQKFLEINYMFEGTCQQVVDNNHITLQKGDILLMNIGAKHSINALKECDILINILFTNKNITFKLLNDIHMNNSLSFKFLANISLDQPLPQNYIIFPKNNNSDIKSTIDQMIEEYFLKKTYSNSVVESYLNILLIKIIRHHPMPTKNITNEKQQLTFNLLEDIAQNYKSITLPNLAKKYGYNKNYLSNLITKMTGQNFSSLKTQQRIIKANELLTSTTLPINTIMETVGITNKSFFYKKYKDYYNKLPGDRNII</sequence>
<dbReference type="PANTHER" id="PTHR43280:SF28">
    <property type="entry name" value="HTH-TYPE TRANSCRIPTIONAL ACTIVATOR RHAS"/>
    <property type="match status" value="1"/>
</dbReference>
<dbReference type="PANTHER" id="PTHR43280">
    <property type="entry name" value="ARAC-FAMILY TRANSCRIPTIONAL REGULATOR"/>
    <property type="match status" value="1"/>
</dbReference>
<dbReference type="Pfam" id="PF02311">
    <property type="entry name" value="AraC_binding"/>
    <property type="match status" value="1"/>
</dbReference>
<dbReference type="InterPro" id="IPR003313">
    <property type="entry name" value="AraC-bd"/>
</dbReference>
<dbReference type="GO" id="GO:0003700">
    <property type="term" value="F:DNA-binding transcription factor activity"/>
    <property type="evidence" value="ECO:0007669"/>
    <property type="project" value="InterPro"/>
</dbReference>
<protein>
    <submittedName>
        <fullName evidence="3">AraC family transcriptional regulator</fullName>
    </submittedName>
</protein>
<evidence type="ECO:0000313" key="4">
    <source>
        <dbReference type="Proteomes" id="UP001321804"/>
    </source>
</evidence>
<dbReference type="Proteomes" id="UP001321804">
    <property type="component" value="Chromosome"/>
</dbReference>
<proteinExistence type="predicted"/>
<dbReference type="InterPro" id="IPR014710">
    <property type="entry name" value="RmlC-like_jellyroll"/>
</dbReference>
<dbReference type="SUPFAM" id="SSF51215">
    <property type="entry name" value="Regulatory protein AraC"/>
    <property type="match status" value="1"/>
</dbReference>
<dbReference type="EMBL" id="AP026801">
    <property type="protein sequence ID" value="BDR55588.1"/>
    <property type="molecule type" value="Genomic_DNA"/>
</dbReference>
<dbReference type="Gene3D" id="1.10.10.60">
    <property type="entry name" value="Homeodomain-like"/>
    <property type="match status" value="2"/>
</dbReference>
<keyword evidence="1" id="KW-0238">DNA-binding</keyword>
<evidence type="ECO:0000259" key="2">
    <source>
        <dbReference type="PROSITE" id="PS01124"/>
    </source>
</evidence>
<reference evidence="3 4" key="1">
    <citation type="journal article" date="2023" name="Microbiol. Spectr.">
        <title>Symbiosis of Carpenter Bees with Uncharacterized Lactic Acid Bacteria Showing NAD Auxotrophy.</title>
        <authorList>
            <person name="Kawasaki S."/>
            <person name="Ozawa K."/>
            <person name="Mori T."/>
            <person name="Yamamoto A."/>
            <person name="Ito M."/>
            <person name="Ohkuma M."/>
            <person name="Sakamoto M."/>
            <person name="Matsutani M."/>
        </authorList>
    </citation>
    <scope>NUCLEOTIDE SEQUENCE [LARGE SCALE GENOMIC DNA]</scope>
    <source>
        <strain evidence="3 4">KimC2</strain>
    </source>
</reference>
<keyword evidence="4" id="KW-1185">Reference proteome</keyword>
<gene>
    <name evidence="3" type="ORF">KIMC2_01500</name>
</gene>
<feature type="domain" description="HTH araC/xylS-type" evidence="2">
    <location>
        <begin position="221"/>
        <end position="322"/>
    </location>
</feature>
<dbReference type="PROSITE" id="PS01124">
    <property type="entry name" value="HTH_ARAC_FAMILY_2"/>
    <property type="match status" value="1"/>
</dbReference>
<dbReference type="RefSeq" id="WP_317697039.1">
    <property type="nucleotide sequence ID" value="NZ_AP026801.1"/>
</dbReference>
<evidence type="ECO:0000313" key="3">
    <source>
        <dbReference type="EMBL" id="BDR55588.1"/>
    </source>
</evidence>
<name>A0AAU9CWD3_9LACO</name>
<dbReference type="GO" id="GO:0043565">
    <property type="term" value="F:sequence-specific DNA binding"/>
    <property type="evidence" value="ECO:0007669"/>
    <property type="project" value="InterPro"/>
</dbReference>
<dbReference type="InterPro" id="IPR018060">
    <property type="entry name" value="HTH_AraC"/>
</dbReference>
<dbReference type="Gene3D" id="2.60.120.10">
    <property type="entry name" value="Jelly Rolls"/>
    <property type="match status" value="1"/>
</dbReference>
<organism evidence="3 4">
    <name type="scientific">Xylocopilactobacillus apis</name>
    <dbReference type="NCBI Taxonomy" id="2932183"/>
    <lineage>
        <taxon>Bacteria</taxon>
        <taxon>Bacillati</taxon>
        <taxon>Bacillota</taxon>
        <taxon>Bacilli</taxon>
        <taxon>Lactobacillales</taxon>
        <taxon>Lactobacillaceae</taxon>
        <taxon>Xylocopilactobacillus</taxon>
    </lineage>
</organism>
<dbReference type="InterPro" id="IPR037923">
    <property type="entry name" value="HTH-like"/>
</dbReference>
<dbReference type="Pfam" id="PF12833">
    <property type="entry name" value="HTH_18"/>
    <property type="match status" value="1"/>
</dbReference>
<dbReference type="AlphaFoldDB" id="A0AAU9CWD3"/>
<accession>A0AAU9CWD3</accession>
<evidence type="ECO:0000256" key="1">
    <source>
        <dbReference type="ARBA" id="ARBA00023125"/>
    </source>
</evidence>